<evidence type="ECO:0000256" key="5">
    <source>
        <dbReference type="ARBA" id="ARBA00023315"/>
    </source>
</evidence>
<evidence type="ECO:0000313" key="7">
    <source>
        <dbReference type="EMBL" id="OHA09133.1"/>
    </source>
</evidence>
<keyword evidence="3" id="KW-0133">Cell shape</keyword>
<keyword evidence="5" id="KW-0012">Acyltransferase</keyword>
<dbReference type="PROSITE" id="PS51191">
    <property type="entry name" value="FEMABX"/>
    <property type="match status" value="1"/>
</dbReference>
<protein>
    <recommendedName>
        <fullName evidence="9">BioF2-like acetyltransferase domain-containing protein</fullName>
    </recommendedName>
</protein>
<evidence type="ECO:0000256" key="3">
    <source>
        <dbReference type="ARBA" id="ARBA00022960"/>
    </source>
</evidence>
<dbReference type="GO" id="GO:0016755">
    <property type="term" value="F:aminoacyltransferase activity"/>
    <property type="evidence" value="ECO:0007669"/>
    <property type="project" value="InterPro"/>
</dbReference>
<evidence type="ECO:0000313" key="8">
    <source>
        <dbReference type="Proteomes" id="UP000176705"/>
    </source>
</evidence>
<reference evidence="7 8" key="1">
    <citation type="journal article" date="2016" name="Nat. Commun.">
        <title>Thousands of microbial genomes shed light on interconnected biogeochemical processes in an aquifer system.</title>
        <authorList>
            <person name="Anantharaman K."/>
            <person name="Brown C.T."/>
            <person name="Hug L.A."/>
            <person name="Sharon I."/>
            <person name="Castelle C.J."/>
            <person name="Probst A.J."/>
            <person name="Thomas B.C."/>
            <person name="Singh A."/>
            <person name="Wilkins M.J."/>
            <person name="Karaoz U."/>
            <person name="Brodie E.L."/>
            <person name="Williams K.H."/>
            <person name="Hubbard S.S."/>
            <person name="Banfield J.F."/>
        </authorList>
    </citation>
    <scope>NUCLEOTIDE SEQUENCE [LARGE SCALE GENOMIC DNA]</scope>
</reference>
<proteinExistence type="inferred from homology"/>
<sequence>MHPKTRYNVRLAERHGVSVRPLSSEEALARFSDVFPLLRETAERERFSLHPEAHYRILLAVGSGEFSNELWVAELGRDILAAAVVNWYRPSGTASYLHGASSRDRREVMAPHRLHWEIIRAGRDRGFDTYDFGGIDEARWPGVTRFKRGFGGTVIRYPASRDVVYRRFLYVLYRFSRRARHRPVAG</sequence>
<dbReference type="SUPFAM" id="SSF55729">
    <property type="entry name" value="Acyl-CoA N-acyltransferases (Nat)"/>
    <property type="match status" value="1"/>
</dbReference>
<evidence type="ECO:0000256" key="4">
    <source>
        <dbReference type="ARBA" id="ARBA00022984"/>
    </source>
</evidence>
<evidence type="ECO:0000256" key="1">
    <source>
        <dbReference type="ARBA" id="ARBA00009943"/>
    </source>
</evidence>
<dbReference type="EMBL" id="MHQS01000006">
    <property type="protein sequence ID" value="OHA09133.1"/>
    <property type="molecule type" value="Genomic_DNA"/>
</dbReference>
<dbReference type="STRING" id="1802280.A3B37_01155"/>
<dbReference type="GO" id="GO:0008360">
    <property type="term" value="P:regulation of cell shape"/>
    <property type="evidence" value="ECO:0007669"/>
    <property type="project" value="UniProtKB-KW"/>
</dbReference>
<dbReference type="PANTHER" id="PTHR36174">
    <property type="entry name" value="LIPID II:GLYCINE GLYCYLTRANSFERASE"/>
    <property type="match status" value="1"/>
</dbReference>
<dbReference type="PANTHER" id="PTHR36174:SF1">
    <property type="entry name" value="LIPID II:GLYCINE GLYCYLTRANSFERASE"/>
    <property type="match status" value="1"/>
</dbReference>
<dbReference type="InterPro" id="IPR016181">
    <property type="entry name" value="Acyl_CoA_acyltransferase"/>
</dbReference>
<organism evidence="7 8">
    <name type="scientific">Candidatus Sungbacteria bacterium RIFCSPLOWO2_01_FULL_59_16</name>
    <dbReference type="NCBI Taxonomy" id="1802280"/>
    <lineage>
        <taxon>Bacteria</taxon>
        <taxon>Candidatus Sungiibacteriota</taxon>
    </lineage>
</organism>
<comment type="caution">
    <text evidence="7">The sequence shown here is derived from an EMBL/GenBank/DDBJ whole genome shotgun (WGS) entry which is preliminary data.</text>
</comment>
<accession>A0A1G2LBX0</accession>
<evidence type="ECO:0000256" key="2">
    <source>
        <dbReference type="ARBA" id="ARBA00022679"/>
    </source>
</evidence>
<dbReference type="Pfam" id="PF02388">
    <property type="entry name" value="FemAB"/>
    <property type="match status" value="2"/>
</dbReference>
<keyword evidence="2" id="KW-0808">Transferase</keyword>
<keyword evidence="6" id="KW-0961">Cell wall biogenesis/degradation</keyword>
<dbReference type="GO" id="GO:0071555">
    <property type="term" value="P:cell wall organization"/>
    <property type="evidence" value="ECO:0007669"/>
    <property type="project" value="UniProtKB-KW"/>
</dbReference>
<dbReference type="InterPro" id="IPR050644">
    <property type="entry name" value="PG_Glycine_Bridge_Synth"/>
</dbReference>
<evidence type="ECO:0000256" key="6">
    <source>
        <dbReference type="ARBA" id="ARBA00023316"/>
    </source>
</evidence>
<comment type="similarity">
    <text evidence="1">Belongs to the FemABX family.</text>
</comment>
<gene>
    <name evidence="7" type="ORF">A3B37_01155</name>
</gene>
<keyword evidence="4" id="KW-0573">Peptidoglycan synthesis</keyword>
<dbReference type="Proteomes" id="UP000176705">
    <property type="component" value="Unassembled WGS sequence"/>
</dbReference>
<dbReference type="AlphaFoldDB" id="A0A1G2LBX0"/>
<evidence type="ECO:0008006" key="9">
    <source>
        <dbReference type="Google" id="ProtNLM"/>
    </source>
</evidence>
<dbReference type="InterPro" id="IPR003447">
    <property type="entry name" value="FEMABX"/>
</dbReference>
<name>A0A1G2LBX0_9BACT</name>
<dbReference type="GO" id="GO:0009252">
    <property type="term" value="P:peptidoglycan biosynthetic process"/>
    <property type="evidence" value="ECO:0007669"/>
    <property type="project" value="UniProtKB-KW"/>
</dbReference>
<dbReference type="Gene3D" id="3.40.630.30">
    <property type="match status" value="1"/>
</dbReference>